<feature type="transmembrane region" description="Helical" evidence="1">
    <location>
        <begin position="175"/>
        <end position="199"/>
    </location>
</feature>
<comment type="caution">
    <text evidence="2">The sequence shown here is derived from an EMBL/GenBank/DDBJ whole genome shotgun (WGS) entry which is preliminary data.</text>
</comment>
<evidence type="ECO:0000313" key="3">
    <source>
        <dbReference type="Proteomes" id="UP000063434"/>
    </source>
</evidence>
<organism evidence="2 3">
    <name type="scientific">Pseudomonas fluorescens</name>
    <dbReference type="NCBI Taxonomy" id="294"/>
    <lineage>
        <taxon>Bacteria</taxon>
        <taxon>Pseudomonadati</taxon>
        <taxon>Pseudomonadota</taxon>
        <taxon>Gammaproteobacteria</taxon>
        <taxon>Pseudomonadales</taxon>
        <taxon>Pseudomonadaceae</taxon>
        <taxon>Pseudomonas</taxon>
    </lineage>
</organism>
<accession>A0A109L9Z8</accession>
<name>A0A109L9Z8_PSEFL</name>
<proteinExistence type="predicted"/>
<evidence type="ECO:0000313" key="2">
    <source>
        <dbReference type="EMBL" id="KWV83823.1"/>
    </source>
</evidence>
<dbReference type="RefSeq" id="WP_056787153.1">
    <property type="nucleotide sequence ID" value="NZ_LCYC01000007.1"/>
</dbReference>
<reference evidence="2 3" key="1">
    <citation type="submission" date="2015-05" db="EMBL/GenBank/DDBJ databases">
        <title>A genomic and transcriptomic approach to investigate the blue pigment phenotype in Pseudomonas fluorescens.</title>
        <authorList>
            <person name="Andreani N.A."/>
            <person name="Cardazzo B."/>
        </authorList>
    </citation>
    <scope>NUCLEOTIDE SEQUENCE [LARGE SCALE GENOMIC DNA]</scope>
    <source>
        <strain evidence="2 3">Ps_40</strain>
    </source>
</reference>
<dbReference type="EMBL" id="LCYC01000007">
    <property type="protein sequence ID" value="KWV83823.1"/>
    <property type="molecule type" value="Genomic_DNA"/>
</dbReference>
<sequence length="304" mass="32933">MTASLFRDGFPSAHRTTRQRLESSLDLHRLFFAIDSDPALIGAGVVYIDQAFNVVTLREFKAVCRVHPIKVVLREAPRYVGPVEFKRMLEHEPRESKLVSEAMNTALTCAGALLSWVAITSGVALIPFTAGVSVVISFIGKAALVASGAQCFIGLGRAGAEVLVPRDLDKLNNEAWFQAVAALLDAIALLGVATSALTVTKTVNTTRKVTGKSFTQVLRGLNRQERVKLNNELLRLQDPRLIPKMLKIKQANKVLPKRISATKMRQATANHIQETLAAALGLTGSAISGNVKTLAIGIYEEVPQ</sequence>
<keyword evidence="1" id="KW-0812">Transmembrane</keyword>
<keyword evidence="1" id="KW-0472">Membrane</keyword>
<evidence type="ECO:0000256" key="1">
    <source>
        <dbReference type="SAM" id="Phobius"/>
    </source>
</evidence>
<feature type="transmembrane region" description="Helical" evidence="1">
    <location>
        <begin position="113"/>
        <end position="139"/>
    </location>
</feature>
<dbReference type="AlphaFoldDB" id="A0A109L9Z8"/>
<dbReference type="PATRIC" id="fig|294.195.peg.656"/>
<protein>
    <recommendedName>
        <fullName evidence="4">NAD synthetase</fullName>
    </recommendedName>
</protein>
<evidence type="ECO:0008006" key="4">
    <source>
        <dbReference type="Google" id="ProtNLM"/>
    </source>
</evidence>
<keyword evidence="1" id="KW-1133">Transmembrane helix</keyword>
<dbReference type="Proteomes" id="UP000063434">
    <property type="component" value="Unassembled WGS sequence"/>
</dbReference>
<gene>
    <name evidence="2" type="ORF">PFL603g_00610</name>
</gene>